<protein>
    <submittedName>
        <fullName evidence="3">Gfo/Idh/MocA family oxidoreductase</fullName>
    </submittedName>
</protein>
<dbReference type="SUPFAM" id="SSF55347">
    <property type="entry name" value="Glyceraldehyde-3-phosphate dehydrogenase-like, C-terminal domain"/>
    <property type="match status" value="1"/>
</dbReference>
<dbReference type="SUPFAM" id="SSF51735">
    <property type="entry name" value="NAD(P)-binding Rossmann-fold domains"/>
    <property type="match status" value="1"/>
</dbReference>
<dbReference type="Pfam" id="PF01408">
    <property type="entry name" value="GFO_IDH_MocA"/>
    <property type="match status" value="1"/>
</dbReference>
<dbReference type="Proteomes" id="UP000675940">
    <property type="component" value="Unassembled WGS sequence"/>
</dbReference>
<proteinExistence type="predicted"/>
<accession>A0A940S0Y6</accession>
<dbReference type="Pfam" id="PF22725">
    <property type="entry name" value="GFO_IDH_MocA_C3"/>
    <property type="match status" value="1"/>
</dbReference>
<evidence type="ECO:0000313" key="4">
    <source>
        <dbReference type="Proteomes" id="UP000675940"/>
    </source>
</evidence>
<evidence type="ECO:0000259" key="2">
    <source>
        <dbReference type="Pfam" id="PF22725"/>
    </source>
</evidence>
<dbReference type="InterPro" id="IPR052515">
    <property type="entry name" value="Gfo/Idh/MocA_Oxidoreductase"/>
</dbReference>
<dbReference type="AlphaFoldDB" id="A0A940S0Y6"/>
<dbReference type="InterPro" id="IPR000683">
    <property type="entry name" value="Gfo/Idh/MocA-like_OxRdtase_N"/>
</dbReference>
<dbReference type="PANTHER" id="PTHR43249:SF1">
    <property type="entry name" value="D-GLUCOSIDE 3-DEHYDROGENASE"/>
    <property type="match status" value="1"/>
</dbReference>
<keyword evidence="4" id="KW-1185">Reference proteome</keyword>
<dbReference type="Gene3D" id="3.40.50.720">
    <property type="entry name" value="NAD(P)-binding Rossmann-like Domain"/>
    <property type="match status" value="1"/>
</dbReference>
<evidence type="ECO:0000313" key="3">
    <source>
        <dbReference type="EMBL" id="MBP0482507.1"/>
    </source>
</evidence>
<dbReference type="Gene3D" id="3.30.360.10">
    <property type="entry name" value="Dihydrodipicolinate Reductase, domain 2"/>
    <property type="match status" value="1"/>
</dbReference>
<evidence type="ECO:0000259" key="1">
    <source>
        <dbReference type="Pfam" id="PF01408"/>
    </source>
</evidence>
<dbReference type="InterPro" id="IPR055170">
    <property type="entry name" value="GFO_IDH_MocA-like_dom"/>
</dbReference>
<gene>
    <name evidence="3" type="ORF">J5474_08395</name>
</gene>
<reference evidence="3" key="1">
    <citation type="submission" date="2021-03" db="EMBL/GenBank/DDBJ databases">
        <title>Sagittula salina sp. nov. strain M10.9X isolated from the marine waste.</title>
        <authorList>
            <person name="Satari L."/>
            <person name="Molina-Menor E."/>
            <person name="Vidal-Verdu A."/>
            <person name="Pascual J."/>
            <person name="Pereto J."/>
            <person name="Porcar M."/>
        </authorList>
    </citation>
    <scope>NUCLEOTIDE SEQUENCE</scope>
    <source>
        <strain evidence="3">M10.9X</strain>
    </source>
</reference>
<dbReference type="PANTHER" id="PTHR43249">
    <property type="entry name" value="UDP-N-ACETYL-2-AMINO-2-DEOXY-D-GLUCURONATE OXIDASE"/>
    <property type="match status" value="1"/>
</dbReference>
<dbReference type="GO" id="GO:0000166">
    <property type="term" value="F:nucleotide binding"/>
    <property type="evidence" value="ECO:0007669"/>
    <property type="project" value="InterPro"/>
</dbReference>
<sequence>MTTVAIIGAGIGREHLAAYQQLPELFEVVTLCDLDVARAKAVAGPCGVAVCSSLDAVLASDVDLIDICLPPHLHLAACEKALAAGKDVICEKPLVASLAEADRLIAAAEASGRRVFPVFQYRYGPGTAQLRAVLESGLVGKLYAGTIETHWNRDAAYYAVDWRGTWAGERGGAILGHAIHIHDYLPAFLGPVARVYAELATRVNDIDVEDCAALSLRMQSGAVLTSSVTLGGATDMTRMRLVFEGVTVETGLSPYAPAAHGWTFTARAPATQAQLDAVLATVGPEEVGFVGFFRAVAEALAGDGARAVTLADGRRSLEFVSAVYQSARTSLPVSLPLGPDFPLYGSWLPQ</sequence>
<name>A0A940S0Y6_9RHOB</name>
<organism evidence="3 4">
    <name type="scientific">Sagittula salina</name>
    <dbReference type="NCBI Taxonomy" id="2820268"/>
    <lineage>
        <taxon>Bacteria</taxon>
        <taxon>Pseudomonadati</taxon>
        <taxon>Pseudomonadota</taxon>
        <taxon>Alphaproteobacteria</taxon>
        <taxon>Rhodobacterales</taxon>
        <taxon>Roseobacteraceae</taxon>
        <taxon>Sagittula</taxon>
    </lineage>
</organism>
<feature type="domain" description="Gfo/Idh/MocA-like oxidoreductase N-terminal" evidence="1">
    <location>
        <begin position="3"/>
        <end position="116"/>
    </location>
</feature>
<comment type="caution">
    <text evidence="3">The sequence shown here is derived from an EMBL/GenBank/DDBJ whole genome shotgun (WGS) entry which is preliminary data.</text>
</comment>
<dbReference type="RefSeq" id="WP_209360399.1">
    <property type="nucleotide sequence ID" value="NZ_JAGISH010000004.1"/>
</dbReference>
<feature type="domain" description="GFO/IDH/MocA-like oxidoreductase" evidence="2">
    <location>
        <begin position="128"/>
        <end position="241"/>
    </location>
</feature>
<dbReference type="EMBL" id="JAGISH010000004">
    <property type="protein sequence ID" value="MBP0482507.1"/>
    <property type="molecule type" value="Genomic_DNA"/>
</dbReference>
<dbReference type="InterPro" id="IPR036291">
    <property type="entry name" value="NAD(P)-bd_dom_sf"/>
</dbReference>